<evidence type="ECO:0000313" key="12">
    <source>
        <dbReference type="EMBL" id="EMF16948.1"/>
    </source>
</evidence>
<keyword evidence="12" id="KW-0418">Kinase</keyword>
<feature type="region of interest" description="Disordered" evidence="10">
    <location>
        <begin position="1"/>
        <end position="25"/>
    </location>
</feature>
<dbReference type="EMBL" id="KB456260">
    <property type="protein sequence ID" value="EMF16948.1"/>
    <property type="molecule type" value="Genomic_DNA"/>
</dbReference>
<dbReference type="RefSeq" id="XP_016765069.1">
    <property type="nucleotide sequence ID" value="XM_016903439.1"/>
</dbReference>
<evidence type="ECO:0000259" key="11">
    <source>
        <dbReference type="PROSITE" id="PS50011"/>
    </source>
</evidence>
<dbReference type="InterPro" id="IPR000719">
    <property type="entry name" value="Prot_kinase_dom"/>
</dbReference>
<dbReference type="InterPro" id="IPR001245">
    <property type="entry name" value="Ser-Thr/Tyr_kinase_cat_dom"/>
</dbReference>
<feature type="domain" description="Protein kinase" evidence="11">
    <location>
        <begin position="33"/>
        <end position="279"/>
    </location>
</feature>
<dbReference type="InterPro" id="IPR051681">
    <property type="entry name" value="Ser/Thr_Kinases-Pseudokinases"/>
</dbReference>
<dbReference type="PANTHER" id="PTHR44329:SF6">
    <property type="entry name" value="RECEPTOR-INTERACTING SERINE_THREONINE-PROTEIN KINASE 1"/>
    <property type="match status" value="1"/>
</dbReference>
<dbReference type="OrthoDB" id="1668230at2759"/>
<evidence type="ECO:0000256" key="8">
    <source>
        <dbReference type="ARBA" id="ARBA00047899"/>
    </source>
</evidence>
<organism evidence="12 13">
    <name type="scientific">Sphaerulina musiva (strain SO2202)</name>
    <name type="common">Poplar stem canker fungus</name>
    <name type="synonym">Septoria musiva</name>
    <dbReference type="NCBI Taxonomy" id="692275"/>
    <lineage>
        <taxon>Eukaryota</taxon>
        <taxon>Fungi</taxon>
        <taxon>Dikarya</taxon>
        <taxon>Ascomycota</taxon>
        <taxon>Pezizomycotina</taxon>
        <taxon>Dothideomycetes</taxon>
        <taxon>Dothideomycetidae</taxon>
        <taxon>Mycosphaerellales</taxon>
        <taxon>Mycosphaerellaceae</taxon>
        <taxon>Sphaerulina</taxon>
    </lineage>
</organism>
<evidence type="ECO:0000256" key="1">
    <source>
        <dbReference type="ARBA" id="ARBA00003747"/>
    </source>
</evidence>
<comment type="function">
    <text evidence="1">Component of the EKC/KEOPS complex that is required for the formation of a threonylcarbamoyl group on adenosine at position 37 (t(6)A37) in tRNAs that read codons beginning with adenine. The complex is probably involved in the transfer of the threonylcarbamoyl moiety of threonylcarbamoyl-AMP (TC-AMP) to the N6 group of A37. BUD32 has ATPase activity in the context of the EKC/KEOPS complex and likely plays a supporting role to the catalytic subunit KAE1. The EKC/KEOPS complex also promotes both telomere uncapping and telomere elongation. The complex is required for efficient recruitment of transcriptional coactivators.</text>
</comment>
<dbReference type="OMA" id="FRENCRN"/>
<dbReference type="GeneID" id="27900576"/>
<comment type="catalytic activity">
    <reaction evidence="9">
        <text>L-seryl-[protein] + ATP = O-phospho-L-seryl-[protein] + ADP + H(+)</text>
        <dbReference type="Rhea" id="RHEA:17989"/>
        <dbReference type="Rhea" id="RHEA-COMP:9863"/>
        <dbReference type="Rhea" id="RHEA-COMP:11604"/>
        <dbReference type="ChEBI" id="CHEBI:15378"/>
        <dbReference type="ChEBI" id="CHEBI:29999"/>
        <dbReference type="ChEBI" id="CHEBI:30616"/>
        <dbReference type="ChEBI" id="CHEBI:83421"/>
        <dbReference type="ChEBI" id="CHEBI:456216"/>
        <dbReference type="EC" id="2.7.11.1"/>
    </reaction>
</comment>
<dbReference type="PROSITE" id="PS00109">
    <property type="entry name" value="PROTEIN_KINASE_TYR"/>
    <property type="match status" value="1"/>
</dbReference>
<evidence type="ECO:0000256" key="3">
    <source>
        <dbReference type="ARBA" id="ARBA00012513"/>
    </source>
</evidence>
<dbReference type="EC" id="2.7.11.1" evidence="3"/>
<dbReference type="InterPro" id="IPR008266">
    <property type="entry name" value="Tyr_kinase_AS"/>
</dbReference>
<accession>N1QM48</accession>
<dbReference type="InterPro" id="IPR011009">
    <property type="entry name" value="Kinase-like_dom_sf"/>
</dbReference>
<proteinExistence type="predicted"/>
<evidence type="ECO:0000256" key="9">
    <source>
        <dbReference type="ARBA" id="ARBA00048679"/>
    </source>
</evidence>
<evidence type="ECO:0000256" key="6">
    <source>
        <dbReference type="ARBA" id="ARBA00030980"/>
    </source>
</evidence>
<dbReference type="PROSITE" id="PS50011">
    <property type="entry name" value="PROTEIN_KINASE_DOM"/>
    <property type="match status" value="1"/>
</dbReference>
<dbReference type="AlphaFoldDB" id="N1QM48"/>
<feature type="compositionally biased region" description="Polar residues" evidence="10">
    <location>
        <begin position="10"/>
        <end position="24"/>
    </location>
</feature>
<dbReference type="eggNOG" id="KOG0198">
    <property type="taxonomic scope" value="Eukaryota"/>
</dbReference>
<gene>
    <name evidence="12" type="ORF">SEPMUDRAFT_146072</name>
</gene>
<comment type="catalytic activity">
    <reaction evidence="8">
        <text>L-threonyl-[protein] + ATP = O-phospho-L-threonyl-[protein] + ADP + H(+)</text>
        <dbReference type="Rhea" id="RHEA:46608"/>
        <dbReference type="Rhea" id="RHEA-COMP:11060"/>
        <dbReference type="Rhea" id="RHEA-COMP:11605"/>
        <dbReference type="ChEBI" id="CHEBI:15378"/>
        <dbReference type="ChEBI" id="CHEBI:30013"/>
        <dbReference type="ChEBI" id="CHEBI:30616"/>
        <dbReference type="ChEBI" id="CHEBI:61977"/>
        <dbReference type="ChEBI" id="CHEBI:456216"/>
        <dbReference type="EC" id="2.7.11.1"/>
    </reaction>
</comment>
<dbReference type="Proteomes" id="UP000016931">
    <property type="component" value="Unassembled WGS sequence"/>
</dbReference>
<keyword evidence="13" id="KW-1185">Reference proteome</keyword>
<sequence>MSEPPAENTGPLSEDSQPSLTTTDGVIRRTCRRAKGKLIDAGVSGIVELLANGDVVKSAWPGEDKDSEEDMAREAHVYHLLFKTFGAHKRFVKFLSYDETDYSITMEYMANGTLRSYLEAHHDRISTTQRHQWICELAEGMELLHSANIVHCDFSPRNMLLDETLGVKVADFGCVSINGSKSSAGGSVRFYPPRLQTRELIEPEDDLFALGSSIYEVVTGKPPYVDLETEQIQCLYRLDQFPDLAGLDFSDIIRDCWLLRAQSARHVHQRLLKVISPELGLKV</sequence>
<evidence type="ECO:0000256" key="4">
    <source>
        <dbReference type="ARBA" id="ARBA00013948"/>
    </source>
</evidence>
<dbReference type="HOGENOM" id="CLU_000288_31_3_1"/>
<evidence type="ECO:0000256" key="7">
    <source>
        <dbReference type="ARBA" id="ARBA00033194"/>
    </source>
</evidence>
<dbReference type="Pfam" id="PF07714">
    <property type="entry name" value="PK_Tyr_Ser-Thr"/>
    <property type="match status" value="1"/>
</dbReference>
<evidence type="ECO:0000256" key="5">
    <source>
        <dbReference type="ARBA" id="ARBA00019973"/>
    </source>
</evidence>
<name>N1QM48_SPHMS</name>
<evidence type="ECO:0000313" key="13">
    <source>
        <dbReference type="Proteomes" id="UP000016931"/>
    </source>
</evidence>
<dbReference type="GO" id="GO:0004674">
    <property type="term" value="F:protein serine/threonine kinase activity"/>
    <property type="evidence" value="ECO:0007669"/>
    <property type="project" value="UniProtKB-EC"/>
</dbReference>
<keyword evidence="12" id="KW-0808">Transferase</keyword>
<evidence type="ECO:0000256" key="2">
    <source>
        <dbReference type="ARBA" id="ARBA00011534"/>
    </source>
</evidence>
<reference evidence="12 13" key="1">
    <citation type="journal article" date="2012" name="PLoS Pathog.">
        <title>Diverse lifestyles and strategies of plant pathogenesis encoded in the genomes of eighteen Dothideomycetes fungi.</title>
        <authorList>
            <person name="Ohm R.A."/>
            <person name="Feau N."/>
            <person name="Henrissat B."/>
            <person name="Schoch C.L."/>
            <person name="Horwitz B.A."/>
            <person name="Barry K.W."/>
            <person name="Condon B.J."/>
            <person name="Copeland A.C."/>
            <person name="Dhillon B."/>
            <person name="Glaser F."/>
            <person name="Hesse C.N."/>
            <person name="Kosti I."/>
            <person name="LaButti K."/>
            <person name="Lindquist E.A."/>
            <person name="Lucas S."/>
            <person name="Salamov A.A."/>
            <person name="Bradshaw R.E."/>
            <person name="Ciuffetti L."/>
            <person name="Hamelin R.C."/>
            <person name="Kema G.H.J."/>
            <person name="Lawrence C."/>
            <person name="Scott J.A."/>
            <person name="Spatafora J.W."/>
            <person name="Turgeon B.G."/>
            <person name="de Wit P.J.G.M."/>
            <person name="Zhong S."/>
            <person name="Goodwin S.B."/>
            <person name="Grigoriev I.V."/>
        </authorList>
    </citation>
    <scope>NUCLEOTIDE SEQUENCE [LARGE SCALE GENOMIC DNA]</scope>
    <source>
        <strain evidence="12 13">SO2202</strain>
    </source>
</reference>
<evidence type="ECO:0000256" key="10">
    <source>
        <dbReference type="SAM" id="MobiDB-lite"/>
    </source>
</evidence>
<dbReference type="PANTHER" id="PTHR44329">
    <property type="entry name" value="SERINE/THREONINE-PROTEIN KINASE TNNI3K-RELATED"/>
    <property type="match status" value="1"/>
</dbReference>
<dbReference type="STRING" id="692275.N1QM48"/>
<dbReference type="SUPFAM" id="SSF56112">
    <property type="entry name" value="Protein kinase-like (PK-like)"/>
    <property type="match status" value="1"/>
</dbReference>
<comment type="subunit">
    <text evidence="2">Component of the EKC/KEOPS complex composed of at least BUD32, CGI121, GON7, KAE1 and PCC1; the whole complex dimerizes.</text>
</comment>
<dbReference type="GO" id="GO:0005524">
    <property type="term" value="F:ATP binding"/>
    <property type="evidence" value="ECO:0007669"/>
    <property type="project" value="InterPro"/>
</dbReference>
<dbReference type="Gene3D" id="1.10.510.10">
    <property type="entry name" value="Transferase(Phosphotransferase) domain 1"/>
    <property type="match status" value="1"/>
</dbReference>
<protein>
    <recommendedName>
        <fullName evidence="5">EKC/KEOPS complex subunit BUD32</fullName>
        <ecNumber evidence="3">2.7.11.1</ecNumber>
    </recommendedName>
    <alternativeName>
        <fullName evidence="6 7">Atypical Serine/threonine protein kinase BUD32</fullName>
    </alternativeName>
    <alternativeName>
        <fullName evidence="4">EKC/KEOPS complex subunit bud32</fullName>
    </alternativeName>
</protein>